<evidence type="ECO:0000259" key="5">
    <source>
        <dbReference type="Pfam" id="PF00171"/>
    </source>
</evidence>
<dbReference type="PANTHER" id="PTHR43866">
    <property type="entry name" value="MALONATE-SEMIALDEHYDE DEHYDROGENASE"/>
    <property type="match status" value="1"/>
</dbReference>
<keyword evidence="7" id="KW-1185">Reference proteome</keyword>
<dbReference type="EC" id="1.2.1.27" evidence="2"/>
<dbReference type="Gene3D" id="3.40.605.10">
    <property type="entry name" value="Aldehyde Dehydrogenase, Chain A, domain 1"/>
    <property type="match status" value="1"/>
</dbReference>
<dbReference type="PANTHER" id="PTHR43866:SF3">
    <property type="entry name" value="METHYLMALONATE-SEMIALDEHYDE DEHYDROGENASE [ACYLATING], MITOCHONDRIAL"/>
    <property type="match status" value="1"/>
</dbReference>
<sequence length="497" mass="54118">MTQLVSLFIGGEFCQSESSEWIDVTNPATNQIIAELPCATDDELERAIRSAESVFHQWKNVAVSERARVMLKYQHLLKEHHDELAMILSKETGKTTVDAKGDVWRGIEVVEQAGNIASNMMGETVENVATDIDSYSLIQPLGVCCGITPFNFPAMIPLWMFPLAIAAGNTFVLKPSEQVPLTAMRLAELFEQAGAPKGVLQVVHGGKEQVDYLLEHPVIKAVSFVGSVAVAQYIYHTGTANNKRIQAFAGAKNHMVVMPDANKSQVINNLVGSSVGAAGQRCMAISVAVFVGNSKEWIGDLAAEMSKVKPGAWNDEHAGYGPLISKQAKQRVLGLIEEGKTQGAKCELDGSLCTVNGYPDGNWLAPTLFSGVTTDMSIYQQEIFGPVLVCLEVETLEDAIELINNNPYGNGTSIFTANGAAARKYQHEILVGQVGINVPIPVPLPFFSFTGWRGSFYGDLHAYGKQAVRFYTETKTVTARWFDDDIPTGPNMTIQLR</sequence>
<protein>
    <recommendedName>
        <fullName evidence="2">methylmalonate-semialdehyde dehydrogenase (CoA acylating)</fullName>
        <ecNumber evidence="2">1.2.1.27</ecNumber>
    </recommendedName>
</protein>
<organism evidence="6 7">
    <name type="scientific">Vibrio bivalvicida</name>
    <dbReference type="NCBI Taxonomy" id="1276888"/>
    <lineage>
        <taxon>Bacteria</taxon>
        <taxon>Pseudomonadati</taxon>
        <taxon>Pseudomonadota</taxon>
        <taxon>Gammaproteobacteria</taxon>
        <taxon>Vibrionales</taxon>
        <taxon>Vibrionaceae</taxon>
        <taxon>Vibrio</taxon>
        <taxon>Vibrio oreintalis group</taxon>
    </lineage>
</organism>
<evidence type="ECO:0000256" key="3">
    <source>
        <dbReference type="ARBA" id="ARBA00023002"/>
    </source>
</evidence>
<dbReference type="GO" id="GO:0016491">
    <property type="term" value="F:oxidoreductase activity"/>
    <property type="evidence" value="ECO:0007669"/>
    <property type="project" value="UniProtKB-KW"/>
</dbReference>
<dbReference type="InterPro" id="IPR016161">
    <property type="entry name" value="Ald_DH/histidinol_DH"/>
</dbReference>
<dbReference type="CDD" id="cd07085">
    <property type="entry name" value="ALDH_F6_MMSDH"/>
    <property type="match status" value="1"/>
</dbReference>
<dbReference type="NCBIfam" id="TIGR01722">
    <property type="entry name" value="MMSDH"/>
    <property type="match status" value="1"/>
</dbReference>
<feature type="domain" description="Aldehyde dehydrogenase" evidence="5">
    <location>
        <begin position="15"/>
        <end position="477"/>
    </location>
</feature>
<comment type="caution">
    <text evidence="6">The sequence shown here is derived from an EMBL/GenBank/DDBJ whole genome shotgun (WGS) entry which is preliminary data.</text>
</comment>
<dbReference type="InterPro" id="IPR016163">
    <property type="entry name" value="Ald_DH_C"/>
</dbReference>
<proteinExistence type="inferred from homology"/>
<evidence type="ECO:0000313" key="6">
    <source>
        <dbReference type="EMBL" id="MEZ8210726.1"/>
    </source>
</evidence>
<dbReference type="EMBL" id="JBGOOS010000033">
    <property type="protein sequence ID" value="MEZ8210726.1"/>
    <property type="molecule type" value="Genomic_DNA"/>
</dbReference>
<dbReference type="Proteomes" id="UP001569151">
    <property type="component" value="Unassembled WGS sequence"/>
</dbReference>
<comment type="similarity">
    <text evidence="1">Belongs to the aldehyde dehydrogenase family.</text>
</comment>
<dbReference type="InterPro" id="IPR015590">
    <property type="entry name" value="Aldehyde_DH_dom"/>
</dbReference>
<gene>
    <name evidence="6" type="ORF">ACED39_18305</name>
</gene>
<dbReference type="RefSeq" id="WP_371719379.1">
    <property type="nucleotide sequence ID" value="NZ_JBGOOF010000022.1"/>
</dbReference>
<name>A0ABV4MMH9_9VIBR</name>
<keyword evidence="3 6" id="KW-0560">Oxidoreductase</keyword>
<evidence type="ECO:0000313" key="7">
    <source>
        <dbReference type="Proteomes" id="UP001569151"/>
    </source>
</evidence>
<dbReference type="SUPFAM" id="SSF53720">
    <property type="entry name" value="ALDH-like"/>
    <property type="match status" value="1"/>
</dbReference>
<dbReference type="PROSITE" id="PS00070">
    <property type="entry name" value="ALDEHYDE_DEHYDR_CYS"/>
    <property type="match status" value="1"/>
</dbReference>
<dbReference type="Gene3D" id="3.40.309.10">
    <property type="entry name" value="Aldehyde Dehydrogenase, Chain A, domain 2"/>
    <property type="match status" value="1"/>
</dbReference>
<dbReference type="Pfam" id="PF00171">
    <property type="entry name" value="Aldedh"/>
    <property type="match status" value="1"/>
</dbReference>
<accession>A0ABV4MMH9</accession>
<keyword evidence="4" id="KW-0520">NAD</keyword>
<evidence type="ECO:0000256" key="1">
    <source>
        <dbReference type="ARBA" id="ARBA00009986"/>
    </source>
</evidence>
<dbReference type="InterPro" id="IPR016162">
    <property type="entry name" value="Ald_DH_N"/>
</dbReference>
<evidence type="ECO:0000256" key="2">
    <source>
        <dbReference type="ARBA" id="ARBA00013048"/>
    </source>
</evidence>
<evidence type="ECO:0000256" key="4">
    <source>
        <dbReference type="ARBA" id="ARBA00023027"/>
    </source>
</evidence>
<reference evidence="6 7" key="1">
    <citation type="submission" date="2024-06" db="EMBL/GenBank/DDBJ databases">
        <authorList>
            <person name="Steensen K."/>
            <person name="Seneca J."/>
            <person name="Bartlau N."/>
            <person name="Yu A.X."/>
            <person name="Polz M.F."/>
        </authorList>
    </citation>
    <scope>NUCLEOTIDE SEQUENCE [LARGE SCALE GENOMIC DNA]</scope>
    <source>
        <strain evidence="6 7">1F146</strain>
    </source>
</reference>
<dbReference type="InterPro" id="IPR010061">
    <property type="entry name" value="MeMal-semiAld_DH"/>
</dbReference>
<dbReference type="InterPro" id="IPR016160">
    <property type="entry name" value="Ald_DH_CS_CYS"/>
</dbReference>